<dbReference type="EMBL" id="JRES01001655">
    <property type="protein sequence ID" value="KNC21103.1"/>
    <property type="molecule type" value="Genomic_DNA"/>
</dbReference>
<accession>A0A0L0BME1</accession>
<dbReference type="AlphaFoldDB" id="A0A0L0BME1"/>
<dbReference type="Proteomes" id="UP000037069">
    <property type="component" value="Unassembled WGS sequence"/>
</dbReference>
<name>A0A0L0BME1_LUCCU</name>
<sequence>MAERDLGSTFLLPHTHLYKPERQESELSGFDSF</sequence>
<gene>
    <name evidence="1" type="ORF">FF38_07391</name>
</gene>
<reference evidence="1 2" key="1">
    <citation type="journal article" date="2015" name="Nat. Commun.">
        <title>Lucilia cuprina genome unlocks parasitic fly biology to underpin future interventions.</title>
        <authorList>
            <person name="Anstead C.A."/>
            <person name="Korhonen P.K."/>
            <person name="Young N.D."/>
            <person name="Hall R.S."/>
            <person name="Jex A.R."/>
            <person name="Murali S.C."/>
            <person name="Hughes D.S."/>
            <person name="Lee S.F."/>
            <person name="Perry T."/>
            <person name="Stroehlein A.J."/>
            <person name="Ansell B.R."/>
            <person name="Breugelmans B."/>
            <person name="Hofmann A."/>
            <person name="Qu J."/>
            <person name="Dugan S."/>
            <person name="Lee S.L."/>
            <person name="Chao H."/>
            <person name="Dinh H."/>
            <person name="Han Y."/>
            <person name="Doddapaneni H.V."/>
            <person name="Worley K.C."/>
            <person name="Muzny D.M."/>
            <person name="Ioannidis P."/>
            <person name="Waterhouse R.M."/>
            <person name="Zdobnov E.M."/>
            <person name="James P.J."/>
            <person name="Bagnall N.H."/>
            <person name="Kotze A.C."/>
            <person name="Gibbs R.A."/>
            <person name="Richards S."/>
            <person name="Batterham P."/>
            <person name="Gasser R.B."/>
        </authorList>
    </citation>
    <scope>NUCLEOTIDE SEQUENCE [LARGE SCALE GENOMIC DNA]</scope>
    <source>
        <strain evidence="1 2">LS</strain>
        <tissue evidence="1">Full body</tissue>
    </source>
</reference>
<proteinExistence type="predicted"/>
<comment type="caution">
    <text evidence="1">The sequence shown here is derived from an EMBL/GenBank/DDBJ whole genome shotgun (WGS) entry which is preliminary data.</text>
</comment>
<keyword evidence="2" id="KW-1185">Reference proteome</keyword>
<protein>
    <submittedName>
        <fullName evidence="1">Uncharacterized protein</fullName>
    </submittedName>
</protein>
<evidence type="ECO:0000313" key="1">
    <source>
        <dbReference type="EMBL" id="KNC21103.1"/>
    </source>
</evidence>
<organism evidence="1 2">
    <name type="scientific">Lucilia cuprina</name>
    <name type="common">Green bottle fly</name>
    <name type="synonym">Australian sheep blowfly</name>
    <dbReference type="NCBI Taxonomy" id="7375"/>
    <lineage>
        <taxon>Eukaryota</taxon>
        <taxon>Metazoa</taxon>
        <taxon>Ecdysozoa</taxon>
        <taxon>Arthropoda</taxon>
        <taxon>Hexapoda</taxon>
        <taxon>Insecta</taxon>
        <taxon>Pterygota</taxon>
        <taxon>Neoptera</taxon>
        <taxon>Endopterygota</taxon>
        <taxon>Diptera</taxon>
        <taxon>Brachycera</taxon>
        <taxon>Muscomorpha</taxon>
        <taxon>Oestroidea</taxon>
        <taxon>Calliphoridae</taxon>
        <taxon>Luciliinae</taxon>
        <taxon>Lucilia</taxon>
    </lineage>
</organism>
<evidence type="ECO:0000313" key="2">
    <source>
        <dbReference type="Proteomes" id="UP000037069"/>
    </source>
</evidence>